<organism evidence="1 2">
    <name type="scientific">Mollisia scopiformis</name>
    <name type="common">Conifer needle endophyte fungus</name>
    <name type="synonym">Phialocephala scopiformis</name>
    <dbReference type="NCBI Taxonomy" id="149040"/>
    <lineage>
        <taxon>Eukaryota</taxon>
        <taxon>Fungi</taxon>
        <taxon>Dikarya</taxon>
        <taxon>Ascomycota</taxon>
        <taxon>Pezizomycotina</taxon>
        <taxon>Leotiomycetes</taxon>
        <taxon>Helotiales</taxon>
        <taxon>Mollisiaceae</taxon>
        <taxon>Mollisia</taxon>
    </lineage>
</organism>
<dbReference type="RefSeq" id="XP_018076275.1">
    <property type="nucleotide sequence ID" value="XM_018212818.1"/>
</dbReference>
<reference evidence="1 2" key="1">
    <citation type="submission" date="2015-10" db="EMBL/GenBank/DDBJ databases">
        <title>Full genome of DAOMC 229536 Phialocephala scopiformis, a fungal endophyte of spruce producing the potent anti-insectan compound rugulosin.</title>
        <authorList>
            <consortium name="DOE Joint Genome Institute"/>
            <person name="Walker A.K."/>
            <person name="Frasz S.L."/>
            <person name="Seifert K.A."/>
            <person name="Miller J.D."/>
            <person name="Mondo S.J."/>
            <person name="Labutti K."/>
            <person name="Lipzen A."/>
            <person name="Dockter R."/>
            <person name="Kennedy M."/>
            <person name="Grigoriev I.V."/>
            <person name="Spatafora J.W."/>
        </authorList>
    </citation>
    <scope>NUCLEOTIDE SEQUENCE [LARGE SCALE GENOMIC DNA]</scope>
    <source>
        <strain evidence="1 2">CBS 120377</strain>
    </source>
</reference>
<evidence type="ECO:0000313" key="2">
    <source>
        <dbReference type="Proteomes" id="UP000070700"/>
    </source>
</evidence>
<gene>
    <name evidence="1" type="ORF">LY89DRAFT_665073</name>
</gene>
<evidence type="ECO:0000313" key="1">
    <source>
        <dbReference type="EMBL" id="KUJ21920.1"/>
    </source>
</evidence>
<proteinExistence type="predicted"/>
<keyword evidence="2" id="KW-1185">Reference proteome</keyword>
<name>A0A194XNV8_MOLSC</name>
<dbReference type="InParanoid" id="A0A194XNV8"/>
<dbReference type="EMBL" id="KQ947407">
    <property type="protein sequence ID" value="KUJ21920.1"/>
    <property type="molecule type" value="Genomic_DNA"/>
</dbReference>
<dbReference type="Proteomes" id="UP000070700">
    <property type="component" value="Unassembled WGS sequence"/>
</dbReference>
<accession>A0A194XNV8</accession>
<dbReference type="AlphaFoldDB" id="A0A194XNV8"/>
<protein>
    <submittedName>
        <fullName evidence="1">Uncharacterized protein</fullName>
    </submittedName>
</protein>
<sequence length="220" mass="23424">MNEWIYTRPRSVANPPHIPDVAADSQHTLISTALGISGFPASQGPAIASKKATHYGGISEVLFPRRSPDLLRFMSVQRGPGKVATTAKSVLLGGHGHYRQILACGVGSAHRQSESGGPRAVRSMAALPWWTLRQVRSKLIIPHSGELAGLGWAPSSPSLNCPSVPAGWHLLALHSPVPKGAAGSPLVRTSQRASFRIANTGDGYVQARPWNPRSSLINFP</sequence>
<dbReference type="KEGG" id="psco:LY89DRAFT_665073"/>
<dbReference type="GeneID" id="28822544"/>